<protein>
    <submittedName>
        <fullName evidence="1">Uncharacterized protein</fullName>
    </submittedName>
</protein>
<reference evidence="1" key="1">
    <citation type="submission" date="2021-03" db="EMBL/GenBank/DDBJ databases">
        <title>Draft genome sequence of rust myrtle Austropuccinia psidii MF-1, a brazilian biotype.</title>
        <authorList>
            <person name="Quecine M.C."/>
            <person name="Pachon D.M.R."/>
            <person name="Bonatelli M.L."/>
            <person name="Correr F.H."/>
            <person name="Franceschini L.M."/>
            <person name="Leite T.F."/>
            <person name="Margarido G.R.A."/>
            <person name="Almeida C.A."/>
            <person name="Ferrarezi J.A."/>
            <person name="Labate C.A."/>
        </authorList>
    </citation>
    <scope>NUCLEOTIDE SEQUENCE</scope>
    <source>
        <strain evidence="1">MF-1</strain>
    </source>
</reference>
<sequence length="116" mass="13813">MSDFSIKYIIALLSKLGICQWAPDLNDKSDTPYNEACRISAIQTFRQIAISGAYEHMNVNFQNLENIEFLTKVYNHYVHWYVAQKYKKEIKEPGKYAKEQERKEVLRYRLRLKDVC</sequence>
<dbReference type="OrthoDB" id="3056461at2759"/>
<comment type="caution">
    <text evidence="1">The sequence shown here is derived from an EMBL/GenBank/DDBJ whole genome shotgun (WGS) entry which is preliminary data.</text>
</comment>
<keyword evidence="2" id="KW-1185">Reference proteome</keyword>
<organism evidence="1 2">
    <name type="scientific">Austropuccinia psidii MF-1</name>
    <dbReference type="NCBI Taxonomy" id="1389203"/>
    <lineage>
        <taxon>Eukaryota</taxon>
        <taxon>Fungi</taxon>
        <taxon>Dikarya</taxon>
        <taxon>Basidiomycota</taxon>
        <taxon>Pucciniomycotina</taxon>
        <taxon>Pucciniomycetes</taxon>
        <taxon>Pucciniales</taxon>
        <taxon>Sphaerophragmiaceae</taxon>
        <taxon>Austropuccinia</taxon>
    </lineage>
</organism>
<accession>A0A9Q3CM58</accession>
<dbReference type="EMBL" id="AVOT02008743">
    <property type="protein sequence ID" value="MBW0486619.1"/>
    <property type="molecule type" value="Genomic_DNA"/>
</dbReference>
<name>A0A9Q3CM58_9BASI</name>
<evidence type="ECO:0000313" key="2">
    <source>
        <dbReference type="Proteomes" id="UP000765509"/>
    </source>
</evidence>
<dbReference type="Proteomes" id="UP000765509">
    <property type="component" value="Unassembled WGS sequence"/>
</dbReference>
<evidence type="ECO:0000313" key="1">
    <source>
        <dbReference type="EMBL" id="MBW0486619.1"/>
    </source>
</evidence>
<gene>
    <name evidence="1" type="ORF">O181_026334</name>
</gene>
<dbReference type="AlphaFoldDB" id="A0A9Q3CM58"/>
<proteinExistence type="predicted"/>